<proteinExistence type="inferred from homology"/>
<dbReference type="NCBIfam" id="TIGR00155">
    <property type="entry name" value="pqiA_fam"/>
    <property type="match status" value="1"/>
</dbReference>
<feature type="transmembrane region" description="Helical" evidence="8">
    <location>
        <begin position="46"/>
        <end position="64"/>
    </location>
</feature>
<feature type="transmembrane region" description="Helical" evidence="8">
    <location>
        <begin position="94"/>
        <end position="119"/>
    </location>
</feature>
<dbReference type="PANTHER" id="PTHR30462">
    <property type="entry name" value="INTERMEMBRANE TRANSPORT PROTEIN PQIB-RELATED"/>
    <property type="match status" value="1"/>
</dbReference>
<comment type="caution">
    <text evidence="9">The sequence shown here is derived from an EMBL/GenBank/DDBJ whole genome shotgun (WGS) entry which is preliminary data.</text>
</comment>
<dbReference type="Pfam" id="PF04403">
    <property type="entry name" value="PqiA"/>
    <property type="match status" value="2"/>
</dbReference>
<dbReference type="AlphaFoldDB" id="A0A1E7X5C3"/>
<gene>
    <name evidence="9" type="primary">pqiA</name>
    <name evidence="9" type="ORF">DUPY_10070</name>
</gene>
<dbReference type="PANTHER" id="PTHR30462:SF3">
    <property type="entry name" value="INTERMEMBRANE TRANSPORT PROTEIN PQIA"/>
    <property type="match status" value="1"/>
</dbReference>
<organism evidence="9 10">
    <name type="scientific">Duganella phyllosphaerae</name>
    <dbReference type="NCBI Taxonomy" id="762836"/>
    <lineage>
        <taxon>Bacteria</taxon>
        <taxon>Pseudomonadati</taxon>
        <taxon>Pseudomonadota</taxon>
        <taxon>Betaproteobacteria</taxon>
        <taxon>Burkholderiales</taxon>
        <taxon>Oxalobacteraceae</taxon>
        <taxon>Telluria group</taxon>
        <taxon>Duganella</taxon>
    </lineage>
</organism>
<evidence type="ECO:0000313" key="9">
    <source>
        <dbReference type="EMBL" id="OFA07840.1"/>
    </source>
</evidence>
<dbReference type="OrthoDB" id="9800207at2"/>
<dbReference type="GO" id="GO:0005886">
    <property type="term" value="C:plasma membrane"/>
    <property type="evidence" value="ECO:0007669"/>
    <property type="project" value="UniProtKB-SubCell"/>
</dbReference>
<dbReference type="InterPro" id="IPR005219">
    <property type="entry name" value="PqiA-like_proteobact"/>
</dbReference>
<feature type="transmembrane region" description="Helical" evidence="8">
    <location>
        <begin position="355"/>
        <end position="374"/>
    </location>
</feature>
<dbReference type="RefSeq" id="WP_070246757.1">
    <property type="nucleotide sequence ID" value="NZ_LROM01000055.1"/>
</dbReference>
<keyword evidence="7 8" id="KW-0472">Membrane</keyword>
<dbReference type="EMBL" id="LROM01000055">
    <property type="protein sequence ID" value="OFA07840.1"/>
    <property type="molecule type" value="Genomic_DNA"/>
</dbReference>
<evidence type="ECO:0000256" key="7">
    <source>
        <dbReference type="ARBA" id="ARBA00023136"/>
    </source>
</evidence>
<keyword evidence="5 8" id="KW-0812">Transmembrane</keyword>
<feature type="transmembrane region" description="Helical" evidence="8">
    <location>
        <begin position="262"/>
        <end position="282"/>
    </location>
</feature>
<dbReference type="InterPro" id="IPR007498">
    <property type="entry name" value="PqiA-like"/>
</dbReference>
<feature type="transmembrane region" description="Helical" evidence="8">
    <location>
        <begin position="140"/>
        <end position="160"/>
    </location>
</feature>
<reference evidence="10" key="1">
    <citation type="journal article" date="2016" name="Front. Microbiol.">
        <title>Molecular Keys to the Janthinobacterium and Duganella spp. Interaction with the Plant Pathogen Fusarium graminearum.</title>
        <authorList>
            <person name="Haack F.S."/>
            <person name="Poehlein A."/>
            <person name="Kroger C."/>
            <person name="Voigt C.A."/>
            <person name="Piepenbring M."/>
            <person name="Bode H.B."/>
            <person name="Daniel R."/>
            <person name="Schafer W."/>
            <person name="Streit W.R."/>
        </authorList>
    </citation>
    <scope>NUCLEOTIDE SEQUENCE [LARGE SCALE GENOMIC DNA]</scope>
    <source>
        <strain evidence="10">T54</strain>
    </source>
</reference>
<evidence type="ECO:0000256" key="3">
    <source>
        <dbReference type="ARBA" id="ARBA00022475"/>
    </source>
</evidence>
<evidence type="ECO:0000256" key="1">
    <source>
        <dbReference type="ARBA" id="ARBA00004429"/>
    </source>
</evidence>
<evidence type="ECO:0000256" key="2">
    <source>
        <dbReference type="ARBA" id="ARBA00007555"/>
    </source>
</evidence>
<keyword evidence="3" id="KW-1003">Cell membrane</keyword>
<keyword evidence="4" id="KW-0997">Cell inner membrane</keyword>
<evidence type="ECO:0000256" key="8">
    <source>
        <dbReference type="SAM" id="Phobius"/>
    </source>
</evidence>
<accession>A0A1E7X5C3</accession>
<evidence type="ECO:0000256" key="6">
    <source>
        <dbReference type="ARBA" id="ARBA00022989"/>
    </source>
</evidence>
<evidence type="ECO:0000256" key="5">
    <source>
        <dbReference type="ARBA" id="ARBA00022692"/>
    </source>
</evidence>
<feature type="transmembrane region" description="Helical" evidence="8">
    <location>
        <begin position="308"/>
        <end position="334"/>
    </location>
</feature>
<dbReference type="InterPro" id="IPR051800">
    <property type="entry name" value="PqiA-PqiB_transport"/>
</dbReference>
<protein>
    <submittedName>
        <fullName evidence="9">Paraquat-inducible protein A</fullName>
    </submittedName>
</protein>
<sequence length="422" mass="46893">MYRYDLISCHDCGVLHQHRPLQPREKARCVRCGSVLYRGIRSDPRAMAAITLAAIFTYLIAQFFPIVELSIGGYSIDSTLMGAIYVLWHEKMEIVAAIVTLFTIVLPAVELGSLFYVTLSLSRGRRPPGFDSMLRALGTARRWGMTEVLMIGILITIVKMTSLARVIVHPGLFAFAVLTLMLALVMSFDPKILWNIGEHLPGPKGMRPSQSQFNYQALAAGAPLVACHSCGLVAPERGRHQHCERCKSALHRRRPDSVGRTWALLLAATILYIPAMLLPVMYTNSLFGKEDDTIISGVLLFWNSGSQALAIIIFVASIVVPVMKLVALAILAYTAQRRSRWRPEQRTVLYRIVEFVGRWSMLDIFVITLTVALVRFQTLAVITAGPGALAFCAVVVLTMMASMQFDPRLIWDPVDTHGEKHA</sequence>
<comment type="similarity">
    <text evidence="2">Belongs to the PqiA family.</text>
</comment>
<name>A0A1E7X5C3_9BURK</name>
<dbReference type="Proteomes" id="UP000175989">
    <property type="component" value="Unassembled WGS sequence"/>
</dbReference>
<evidence type="ECO:0000256" key="4">
    <source>
        <dbReference type="ARBA" id="ARBA00022519"/>
    </source>
</evidence>
<feature type="transmembrane region" description="Helical" evidence="8">
    <location>
        <begin position="380"/>
        <end position="401"/>
    </location>
</feature>
<evidence type="ECO:0000313" key="10">
    <source>
        <dbReference type="Proteomes" id="UP000175989"/>
    </source>
</evidence>
<feature type="transmembrane region" description="Helical" evidence="8">
    <location>
        <begin position="166"/>
        <end position="186"/>
    </location>
</feature>
<keyword evidence="10" id="KW-1185">Reference proteome</keyword>
<dbReference type="PATRIC" id="fig|762836.4.peg.1055"/>
<keyword evidence="6 8" id="KW-1133">Transmembrane helix</keyword>
<comment type="subcellular location">
    <subcellularLocation>
        <location evidence="1">Cell inner membrane</location>
        <topology evidence="1">Multi-pass membrane protein</topology>
    </subcellularLocation>
</comment>